<dbReference type="Proteomes" id="UP000811365">
    <property type="component" value="Unassembled WGS sequence"/>
</dbReference>
<dbReference type="InterPro" id="IPR010982">
    <property type="entry name" value="Lambda_DNA-bd_dom_sf"/>
</dbReference>
<proteinExistence type="predicted"/>
<organism evidence="2 3">
    <name type="scientific">Faecalibacterium prausnitzii</name>
    <dbReference type="NCBI Taxonomy" id="853"/>
    <lineage>
        <taxon>Bacteria</taxon>
        <taxon>Bacillati</taxon>
        <taxon>Bacillota</taxon>
        <taxon>Clostridia</taxon>
        <taxon>Eubacteriales</taxon>
        <taxon>Oscillospiraceae</taxon>
        <taxon>Faecalibacterium</taxon>
    </lineage>
</organism>
<dbReference type="InterPro" id="IPR001387">
    <property type="entry name" value="Cro/C1-type_HTH"/>
</dbReference>
<reference evidence="2" key="1">
    <citation type="submission" date="2021-02" db="EMBL/GenBank/DDBJ databases">
        <title>Infant gut strain persistence is associated with maternal origin, phylogeny, and functional potential including surface adhesion and iron acquisition.</title>
        <authorList>
            <person name="Lou Y.C."/>
        </authorList>
    </citation>
    <scope>NUCLEOTIDE SEQUENCE</scope>
    <source>
        <strain evidence="2">L2_039_000G1_dasL2_039_000G1_maxbin2.maxbin.077</strain>
    </source>
</reference>
<protein>
    <submittedName>
        <fullName evidence="2">Helix-turn-helix transcriptional regulator</fullName>
    </submittedName>
</protein>
<feature type="domain" description="HTH cro/C1-type" evidence="1">
    <location>
        <begin position="7"/>
        <end position="66"/>
    </location>
</feature>
<dbReference type="RefSeq" id="WP_223387061.1">
    <property type="nucleotide sequence ID" value="NZ_CP065376.1"/>
</dbReference>
<sequence length="71" mass="8251">MISFEPLWKTMKKKGISQYKLIKEYKISTGQLDRLRKNGNVSTYTLDQLCRILDCGLEDVATYHPDTEVKP</sequence>
<dbReference type="SUPFAM" id="SSF47413">
    <property type="entry name" value="lambda repressor-like DNA-binding domains"/>
    <property type="match status" value="1"/>
</dbReference>
<dbReference type="Pfam" id="PF13443">
    <property type="entry name" value="HTH_26"/>
    <property type="match status" value="1"/>
</dbReference>
<evidence type="ECO:0000313" key="3">
    <source>
        <dbReference type="Proteomes" id="UP000811365"/>
    </source>
</evidence>
<accession>A0A9E1LYJ7</accession>
<comment type="caution">
    <text evidence="2">The sequence shown here is derived from an EMBL/GenBank/DDBJ whole genome shotgun (WGS) entry which is preliminary data.</text>
</comment>
<dbReference type="EMBL" id="JAGZYH010000007">
    <property type="protein sequence ID" value="MBS6621151.1"/>
    <property type="molecule type" value="Genomic_DNA"/>
</dbReference>
<name>A0A9E1LYJ7_9FIRM</name>
<evidence type="ECO:0000313" key="2">
    <source>
        <dbReference type="EMBL" id="MBS6621151.1"/>
    </source>
</evidence>
<evidence type="ECO:0000259" key="1">
    <source>
        <dbReference type="Pfam" id="PF13443"/>
    </source>
</evidence>
<dbReference type="Gene3D" id="1.10.260.40">
    <property type="entry name" value="lambda repressor-like DNA-binding domains"/>
    <property type="match status" value="1"/>
</dbReference>
<dbReference type="GO" id="GO:0003677">
    <property type="term" value="F:DNA binding"/>
    <property type="evidence" value="ECO:0007669"/>
    <property type="project" value="InterPro"/>
</dbReference>
<gene>
    <name evidence="2" type="ORF">KH315_03135</name>
</gene>
<dbReference type="AlphaFoldDB" id="A0A9E1LYJ7"/>